<reference evidence="9" key="1">
    <citation type="submission" date="2017-08" db="EMBL/GenBank/DDBJ databases">
        <authorList>
            <person name="Varghese N."/>
            <person name="Submissions S."/>
        </authorList>
    </citation>
    <scope>NUCLEOTIDE SEQUENCE [LARGE SCALE GENOMIC DNA]</scope>
    <source>
        <strain evidence="9">DSM 4725</strain>
    </source>
</reference>
<evidence type="ECO:0000256" key="6">
    <source>
        <dbReference type="SAM" id="SignalP"/>
    </source>
</evidence>
<dbReference type="EMBL" id="OBQI01000002">
    <property type="protein sequence ID" value="SOC48946.1"/>
    <property type="molecule type" value="Genomic_DNA"/>
</dbReference>
<dbReference type="InterPro" id="IPR014755">
    <property type="entry name" value="Cu-Rt/internalin_Ig-like"/>
</dbReference>
<keyword evidence="4" id="KW-0186">Copper</keyword>
<dbReference type="GO" id="GO:0046688">
    <property type="term" value="P:response to copper ion"/>
    <property type="evidence" value="ECO:0007669"/>
    <property type="project" value="InterPro"/>
</dbReference>
<evidence type="ECO:0000256" key="2">
    <source>
        <dbReference type="ARBA" id="ARBA00022723"/>
    </source>
</evidence>
<dbReference type="InterPro" id="IPR014756">
    <property type="entry name" value="Ig_E-set"/>
</dbReference>
<dbReference type="GO" id="GO:0030313">
    <property type="term" value="C:cell envelope"/>
    <property type="evidence" value="ECO:0007669"/>
    <property type="project" value="UniProtKB-SubCell"/>
</dbReference>
<dbReference type="GO" id="GO:0005507">
    <property type="term" value="F:copper ion binding"/>
    <property type="evidence" value="ECO:0007669"/>
    <property type="project" value="InterPro"/>
</dbReference>
<dbReference type="PANTHER" id="PTHR34820:SF4">
    <property type="entry name" value="INNER MEMBRANE PROTEIN YEBZ"/>
    <property type="match status" value="1"/>
</dbReference>
<dbReference type="GO" id="GO:0042597">
    <property type="term" value="C:periplasmic space"/>
    <property type="evidence" value="ECO:0007669"/>
    <property type="project" value="InterPro"/>
</dbReference>
<keyword evidence="5" id="KW-0472">Membrane</keyword>
<dbReference type="SUPFAM" id="SSF81296">
    <property type="entry name" value="E set domains"/>
    <property type="match status" value="1"/>
</dbReference>
<evidence type="ECO:0000256" key="4">
    <source>
        <dbReference type="ARBA" id="ARBA00023008"/>
    </source>
</evidence>
<dbReference type="Proteomes" id="UP000219435">
    <property type="component" value="Unassembled WGS sequence"/>
</dbReference>
<keyword evidence="9" id="KW-1185">Reference proteome</keyword>
<dbReference type="InterPro" id="IPR032694">
    <property type="entry name" value="CopC/D"/>
</dbReference>
<dbReference type="Gene3D" id="2.60.40.1220">
    <property type="match status" value="1"/>
</dbReference>
<dbReference type="AlphaFoldDB" id="A0A285V7D8"/>
<evidence type="ECO:0000313" key="8">
    <source>
        <dbReference type="EMBL" id="SOC48946.1"/>
    </source>
</evidence>
<sequence length="196" mass="19662">MTARRRRLAAVAVATVLVVLVSAGSARAHDDVLASSAPAAGQALDSPPAEVRLHVTRGLAPIDPLVVVRAADGTSVVDGPPQAADGVVVQALVPDISDGSYTVSWRVVVDDGHPASGTFAFTVGGAALATPTAAAAPGATEPSSTSSGRPGAAWFAVAAAVLAALFLLPALVWRRRRSAVPTTVTASPRPDPGELR</sequence>
<dbReference type="GO" id="GO:0005886">
    <property type="term" value="C:plasma membrane"/>
    <property type="evidence" value="ECO:0007669"/>
    <property type="project" value="TreeGrafter"/>
</dbReference>
<accession>A0A285V7D8</accession>
<evidence type="ECO:0000256" key="5">
    <source>
        <dbReference type="SAM" id="Phobius"/>
    </source>
</evidence>
<name>A0A285V7D8_9ACTN</name>
<protein>
    <recommendedName>
        <fullName evidence="7">CopC domain-containing protein</fullName>
    </recommendedName>
</protein>
<feature type="domain" description="CopC" evidence="7">
    <location>
        <begin position="32"/>
        <end position="123"/>
    </location>
</feature>
<evidence type="ECO:0000313" key="9">
    <source>
        <dbReference type="Proteomes" id="UP000219435"/>
    </source>
</evidence>
<feature type="chain" id="PRO_5012583439" description="CopC domain-containing protein" evidence="6">
    <location>
        <begin position="29"/>
        <end position="196"/>
    </location>
</feature>
<feature type="signal peptide" evidence="6">
    <location>
        <begin position="1"/>
        <end position="28"/>
    </location>
</feature>
<feature type="transmembrane region" description="Helical" evidence="5">
    <location>
        <begin position="152"/>
        <end position="173"/>
    </location>
</feature>
<comment type="subcellular location">
    <subcellularLocation>
        <location evidence="1">Cell envelope</location>
    </subcellularLocation>
</comment>
<dbReference type="Pfam" id="PF04234">
    <property type="entry name" value="CopC"/>
    <property type="match status" value="1"/>
</dbReference>
<evidence type="ECO:0000256" key="1">
    <source>
        <dbReference type="ARBA" id="ARBA00004196"/>
    </source>
</evidence>
<organism evidence="8 9">
    <name type="scientific">Blastococcus aggregatus</name>
    <dbReference type="NCBI Taxonomy" id="38502"/>
    <lineage>
        <taxon>Bacteria</taxon>
        <taxon>Bacillati</taxon>
        <taxon>Actinomycetota</taxon>
        <taxon>Actinomycetes</taxon>
        <taxon>Geodermatophilales</taxon>
        <taxon>Geodermatophilaceae</taxon>
        <taxon>Blastococcus</taxon>
    </lineage>
</organism>
<dbReference type="InterPro" id="IPR007348">
    <property type="entry name" value="CopC_dom"/>
</dbReference>
<keyword evidence="5" id="KW-0812">Transmembrane</keyword>
<dbReference type="PANTHER" id="PTHR34820">
    <property type="entry name" value="INNER MEMBRANE PROTEIN YEBZ"/>
    <property type="match status" value="1"/>
</dbReference>
<gene>
    <name evidence="8" type="ORF">SAMN05660748_1659</name>
</gene>
<evidence type="ECO:0000259" key="7">
    <source>
        <dbReference type="Pfam" id="PF04234"/>
    </source>
</evidence>
<keyword evidence="2" id="KW-0479">Metal-binding</keyword>
<proteinExistence type="predicted"/>
<dbReference type="RefSeq" id="WP_176522880.1">
    <property type="nucleotide sequence ID" value="NZ_OBQI01000002.1"/>
</dbReference>
<evidence type="ECO:0000256" key="3">
    <source>
        <dbReference type="ARBA" id="ARBA00022729"/>
    </source>
</evidence>
<keyword evidence="5" id="KW-1133">Transmembrane helix</keyword>
<dbReference type="GO" id="GO:0006825">
    <property type="term" value="P:copper ion transport"/>
    <property type="evidence" value="ECO:0007669"/>
    <property type="project" value="InterPro"/>
</dbReference>
<keyword evidence="3 6" id="KW-0732">Signal</keyword>